<gene>
    <name evidence="2" type="ORF">GIY09_01135</name>
</gene>
<reference evidence="2 3" key="1">
    <citation type="submission" date="2019-11" db="EMBL/GenBank/DDBJ databases">
        <title>Characterisation of Fundicoccus ignavus gen. nov. sp. nov., a novel genus of the family Aerococcaceae isolated from bulk tank milk.</title>
        <authorList>
            <person name="Siebert A."/>
            <person name="Huptas C."/>
            <person name="Wenning M."/>
            <person name="Scherer S."/>
            <person name="Doll E.V."/>
        </authorList>
    </citation>
    <scope>NUCLEOTIDE SEQUENCE [LARGE SCALE GENOMIC DNA]</scope>
    <source>
        <strain evidence="2 3">WS4759</strain>
    </source>
</reference>
<dbReference type="Proteomes" id="UP000430975">
    <property type="component" value="Unassembled WGS sequence"/>
</dbReference>
<dbReference type="InterPro" id="IPR036895">
    <property type="entry name" value="Uracil-DNA_glycosylase-like_sf"/>
</dbReference>
<dbReference type="SMART" id="SM00987">
    <property type="entry name" value="UreE_C"/>
    <property type="match status" value="1"/>
</dbReference>
<name>A0A6I2GVY3_9LACT</name>
<dbReference type="GO" id="GO:0033958">
    <property type="term" value="F:DNA-deoxyinosine glycosylase activity"/>
    <property type="evidence" value="ECO:0007669"/>
    <property type="project" value="UniProtKB-EC"/>
</dbReference>
<dbReference type="RefSeq" id="WP_153862960.1">
    <property type="nucleotide sequence ID" value="NZ_WJQS01000001.1"/>
</dbReference>
<dbReference type="Pfam" id="PF03167">
    <property type="entry name" value="UDG"/>
    <property type="match status" value="1"/>
</dbReference>
<dbReference type="EMBL" id="WJQS01000001">
    <property type="protein sequence ID" value="MRI84503.1"/>
    <property type="molecule type" value="Genomic_DNA"/>
</dbReference>
<comment type="caution">
    <text evidence="2">The sequence shown here is derived from an EMBL/GenBank/DDBJ whole genome shotgun (WGS) entry which is preliminary data.</text>
</comment>
<keyword evidence="3" id="KW-1185">Reference proteome</keyword>
<dbReference type="InterPro" id="IPR026353">
    <property type="entry name" value="Hypoxan-DNA_Glyclase"/>
</dbReference>
<evidence type="ECO:0000313" key="3">
    <source>
        <dbReference type="Proteomes" id="UP000430975"/>
    </source>
</evidence>
<evidence type="ECO:0000259" key="1">
    <source>
        <dbReference type="SMART" id="SM00986"/>
    </source>
</evidence>
<dbReference type="CDD" id="cd10032">
    <property type="entry name" value="UDG-F6_HDG"/>
    <property type="match status" value="1"/>
</dbReference>
<dbReference type="Gene3D" id="3.40.470.10">
    <property type="entry name" value="Uracil-DNA glycosylase-like domain"/>
    <property type="match status" value="1"/>
</dbReference>
<protein>
    <submittedName>
        <fullName evidence="2">DNA-deoxyinosine glycosylase</fullName>
        <ecNumber evidence="2">3.2.2.15</ecNumber>
    </submittedName>
</protein>
<organism evidence="2 3">
    <name type="scientific">Fundicoccus ignavus</name>
    <dbReference type="NCBI Taxonomy" id="2664442"/>
    <lineage>
        <taxon>Bacteria</taxon>
        <taxon>Bacillati</taxon>
        <taxon>Bacillota</taxon>
        <taxon>Bacilli</taxon>
        <taxon>Lactobacillales</taxon>
        <taxon>Aerococcaceae</taxon>
        <taxon>Fundicoccus</taxon>
    </lineage>
</organism>
<dbReference type="SUPFAM" id="SSF52141">
    <property type="entry name" value="Uracil-DNA glycosylase-like"/>
    <property type="match status" value="1"/>
</dbReference>
<dbReference type="AlphaFoldDB" id="A0A6I2GVY3"/>
<dbReference type="NCBIfam" id="TIGR04274">
    <property type="entry name" value="hypoxanDNAglyco"/>
    <property type="match status" value="1"/>
</dbReference>
<accession>A0A6I2GVY3</accession>
<keyword evidence="2" id="KW-0326">Glycosidase</keyword>
<dbReference type="InterPro" id="IPR005122">
    <property type="entry name" value="Uracil-DNA_glycosylase-like"/>
</dbReference>
<dbReference type="SMART" id="SM00986">
    <property type="entry name" value="UDG"/>
    <property type="match status" value="1"/>
</dbReference>
<dbReference type="EC" id="3.2.2.15" evidence="2"/>
<sequence>MTDRIRLTNGFAPVYNSESRVLILGSHPGVPSLKKQQYYGNPGNAFWRVVFSALNIDDPLDYQSRLNLLLANGIALWDVYAQVEREGSYDHKITYNVLNDFESLLAQCPIQLIIANGKTAYNETQRHPIFNDYLVKSALSTSGLNNGREQERMAQWHDYLLEGLKK</sequence>
<proteinExistence type="predicted"/>
<feature type="domain" description="Uracil-DNA glycosylase-like" evidence="1">
    <location>
        <begin position="12"/>
        <end position="160"/>
    </location>
</feature>
<keyword evidence="2" id="KW-0378">Hydrolase</keyword>
<evidence type="ECO:0000313" key="2">
    <source>
        <dbReference type="EMBL" id="MRI84503.1"/>
    </source>
</evidence>